<organism evidence="2 3">
    <name type="scientific">Bifidobacterium dolichotidis</name>
    <dbReference type="NCBI Taxonomy" id="2306976"/>
    <lineage>
        <taxon>Bacteria</taxon>
        <taxon>Bacillati</taxon>
        <taxon>Actinomycetota</taxon>
        <taxon>Actinomycetes</taxon>
        <taxon>Bifidobacteriales</taxon>
        <taxon>Bifidobacteriaceae</taxon>
        <taxon>Bifidobacterium</taxon>
    </lineage>
</organism>
<sequence>MPMEDLEAIDPQKVKDMEHIVQETEVNDSAEHKPSKSQEQLDDKLAEAQALDETWTDDASTLR</sequence>
<feature type="region of interest" description="Disordered" evidence="1">
    <location>
        <begin position="24"/>
        <end position="44"/>
    </location>
</feature>
<gene>
    <name evidence="2" type="ORF">D2E26_0169</name>
</gene>
<accession>A0A430FRU7</accession>
<dbReference type="Proteomes" id="UP000287609">
    <property type="component" value="Unassembled WGS sequence"/>
</dbReference>
<protein>
    <submittedName>
        <fullName evidence="2">Alanine-rich protein</fullName>
    </submittedName>
</protein>
<keyword evidence="3" id="KW-1185">Reference proteome</keyword>
<proteinExistence type="predicted"/>
<evidence type="ECO:0000256" key="1">
    <source>
        <dbReference type="SAM" id="MobiDB-lite"/>
    </source>
</evidence>
<evidence type="ECO:0000313" key="2">
    <source>
        <dbReference type="EMBL" id="RSX55606.1"/>
    </source>
</evidence>
<comment type="caution">
    <text evidence="2">The sequence shown here is derived from an EMBL/GenBank/DDBJ whole genome shotgun (WGS) entry which is preliminary data.</text>
</comment>
<name>A0A430FRU7_9BIFI</name>
<reference evidence="2 3" key="1">
    <citation type="submission" date="2018-09" db="EMBL/GenBank/DDBJ databases">
        <title>Characterization of the phylogenetic diversity of five novel species belonging to the genus Bifidobacterium.</title>
        <authorList>
            <person name="Lugli G.A."/>
            <person name="Duranti S."/>
            <person name="Milani C."/>
        </authorList>
    </citation>
    <scope>NUCLEOTIDE SEQUENCE [LARGE SCALE GENOMIC DNA]</scope>
    <source>
        <strain evidence="2 3">2036B</strain>
    </source>
</reference>
<dbReference type="AlphaFoldDB" id="A0A430FRU7"/>
<dbReference type="EMBL" id="QXGM01000001">
    <property type="protein sequence ID" value="RSX55606.1"/>
    <property type="molecule type" value="Genomic_DNA"/>
</dbReference>
<evidence type="ECO:0000313" key="3">
    <source>
        <dbReference type="Proteomes" id="UP000287609"/>
    </source>
</evidence>
<feature type="compositionally biased region" description="Basic and acidic residues" evidence="1">
    <location>
        <begin position="29"/>
        <end position="44"/>
    </location>
</feature>
<dbReference type="RefSeq" id="WP_125962825.1">
    <property type="nucleotide sequence ID" value="NZ_QXGM01000001.1"/>
</dbReference>